<dbReference type="SUPFAM" id="SSF54373">
    <property type="entry name" value="FAD-linked reductases, C-terminal domain"/>
    <property type="match status" value="1"/>
</dbReference>
<dbReference type="PANTHER" id="PTHR11787">
    <property type="entry name" value="RAB GDP-DISSOCIATION INHIBITOR"/>
    <property type="match status" value="1"/>
</dbReference>
<evidence type="ECO:0008006" key="5">
    <source>
        <dbReference type="Google" id="ProtNLM"/>
    </source>
</evidence>
<evidence type="ECO:0000313" key="4">
    <source>
        <dbReference type="Proteomes" id="UP000054248"/>
    </source>
</evidence>
<dbReference type="HOGENOM" id="CLU_021695_3_0_1"/>
<dbReference type="PRINTS" id="PR00891">
    <property type="entry name" value="RABGDIREP"/>
</dbReference>
<keyword evidence="4" id="KW-1185">Reference proteome</keyword>
<dbReference type="OrthoDB" id="9446342at2759"/>
<dbReference type="GO" id="GO:0007264">
    <property type="term" value="P:small GTPase-mediated signal transduction"/>
    <property type="evidence" value="ECO:0007669"/>
    <property type="project" value="InterPro"/>
</dbReference>
<dbReference type="AlphaFoldDB" id="A0A0C3QGQ6"/>
<dbReference type="SUPFAM" id="SSF51905">
    <property type="entry name" value="FAD/NAD(P)-binding domain"/>
    <property type="match status" value="1"/>
</dbReference>
<comment type="similarity">
    <text evidence="1">Belongs to the Rab GDI family.</text>
</comment>
<dbReference type="Gene3D" id="1.10.405.10">
    <property type="entry name" value="Guanine Nucleotide Dissociation Inhibitor, domain 1"/>
    <property type="match status" value="1"/>
</dbReference>
<dbReference type="Gene3D" id="3.30.519.10">
    <property type="entry name" value="Guanine Nucleotide Dissociation Inhibitor, domain 2"/>
    <property type="match status" value="1"/>
</dbReference>
<protein>
    <recommendedName>
        <fullName evidence="5">Rab proteins geranylgeranyltransferase</fullName>
    </recommendedName>
</protein>
<dbReference type="Pfam" id="PF00996">
    <property type="entry name" value="GDI"/>
    <property type="match status" value="2"/>
</dbReference>
<feature type="region of interest" description="Disordered" evidence="2">
    <location>
        <begin position="560"/>
        <end position="586"/>
    </location>
</feature>
<gene>
    <name evidence="3" type="ORF">M407DRAFT_20169</name>
</gene>
<dbReference type="Gene3D" id="3.50.50.60">
    <property type="entry name" value="FAD/NAD(P)-binding domain"/>
    <property type="match status" value="1"/>
</dbReference>
<dbReference type="GO" id="GO:0005092">
    <property type="term" value="F:GDP-dissociation inhibitor activity"/>
    <property type="evidence" value="ECO:0007669"/>
    <property type="project" value="InterPro"/>
</dbReference>
<dbReference type="PANTHER" id="PTHR11787:SF4">
    <property type="entry name" value="CHM, RAB ESCORT PROTEIN 1"/>
    <property type="match status" value="1"/>
</dbReference>
<dbReference type="STRING" id="1051891.A0A0C3QGQ6"/>
<feature type="compositionally biased region" description="Polar residues" evidence="2">
    <location>
        <begin position="392"/>
        <end position="410"/>
    </location>
</feature>
<proteinExistence type="inferred from homology"/>
<dbReference type="Proteomes" id="UP000054248">
    <property type="component" value="Unassembled WGS sequence"/>
</dbReference>
<dbReference type="InterPro" id="IPR036188">
    <property type="entry name" value="FAD/NAD-bd_sf"/>
</dbReference>
<evidence type="ECO:0000256" key="1">
    <source>
        <dbReference type="ARBA" id="ARBA00005593"/>
    </source>
</evidence>
<dbReference type="GO" id="GO:0005968">
    <property type="term" value="C:Rab-protein geranylgeranyltransferase complex"/>
    <property type="evidence" value="ECO:0007669"/>
    <property type="project" value="TreeGrafter"/>
</dbReference>
<evidence type="ECO:0000313" key="3">
    <source>
        <dbReference type="EMBL" id="KIO30845.1"/>
    </source>
</evidence>
<accession>A0A0C3QGQ6</accession>
<dbReference type="GO" id="GO:0005829">
    <property type="term" value="C:cytosol"/>
    <property type="evidence" value="ECO:0007669"/>
    <property type="project" value="TreeGrafter"/>
</dbReference>
<reference evidence="3 4" key="1">
    <citation type="submission" date="2014-04" db="EMBL/GenBank/DDBJ databases">
        <authorList>
            <consortium name="DOE Joint Genome Institute"/>
            <person name="Kuo A."/>
            <person name="Girlanda M."/>
            <person name="Perotto S."/>
            <person name="Kohler A."/>
            <person name="Nagy L.G."/>
            <person name="Floudas D."/>
            <person name="Copeland A."/>
            <person name="Barry K.W."/>
            <person name="Cichocki N."/>
            <person name="Veneault-Fourrey C."/>
            <person name="LaButti K."/>
            <person name="Lindquist E.A."/>
            <person name="Lipzen A."/>
            <person name="Lundell T."/>
            <person name="Morin E."/>
            <person name="Murat C."/>
            <person name="Sun H."/>
            <person name="Tunlid A."/>
            <person name="Henrissat B."/>
            <person name="Grigoriev I.V."/>
            <person name="Hibbett D.S."/>
            <person name="Martin F."/>
            <person name="Nordberg H.P."/>
            <person name="Cantor M.N."/>
            <person name="Hua S.X."/>
        </authorList>
    </citation>
    <scope>NUCLEOTIDE SEQUENCE [LARGE SCALE GENOMIC DNA]</scope>
    <source>
        <strain evidence="3 4">MUT 4182</strain>
    </source>
</reference>
<organism evidence="3 4">
    <name type="scientific">Tulasnella calospora MUT 4182</name>
    <dbReference type="NCBI Taxonomy" id="1051891"/>
    <lineage>
        <taxon>Eukaryota</taxon>
        <taxon>Fungi</taxon>
        <taxon>Dikarya</taxon>
        <taxon>Basidiomycota</taxon>
        <taxon>Agaricomycotina</taxon>
        <taxon>Agaricomycetes</taxon>
        <taxon>Cantharellales</taxon>
        <taxon>Tulasnellaceae</taxon>
        <taxon>Tulasnella</taxon>
    </lineage>
</organism>
<dbReference type="EMBL" id="KN822968">
    <property type="protein sequence ID" value="KIO30845.1"/>
    <property type="molecule type" value="Genomic_DNA"/>
</dbReference>
<feature type="compositionally biased region" description="Acidic residues" evidence="2">
    <location>
        <begin position="574"/>
        <end position="586"/>
    </location>
</feature>
<sequence length="586" mass="63053">MDNPPEHWDIAIFGTGLSESILAAALAKAGKKVLHLDENDYYGGDSASLTLLELITWADERSKPTQQKADQTSSAYLLAQCKSFIDIQYGFPSSSDEATPDPDFMKDSRIYAISLLPCLVPASGPIITSLIASGVSRYGGFCLLNSVAMCTPLDDKRPEDEWELKRVPSSKEDVFKDRSLSLLDKRKLMKFLMFAASDAENPPELEGQEETAFLDFLERKFSLPKSIASAISFATAHCSHIADKAVPALQRLQRYLRANGRYGNSPFLIGHYGGAGEISQGFCRTAAVQGATYILGRKIEAINHVPEVPAATAAKTESGDAPKGPHFSIRLDGFANPVTADVVVSTDSYLGYLNSVENRASLEPNSMTNGAHYLIRGIAVLGSPIKFASAGANTTATQEEAGSSAGSETNPPEEAPGTCLVVFPPVTFEGKAMEPVSALVMGEVSLSCPTGRYVVYLTTLFKGDDSATSPPNPSELLQPYLDRLLRFTSGGADSKPLFVCYYNQRLSSALGPISSTGSGSTILRLNSAPPMDAPLTEAADGATTEAERIFWEIMKFKTDGDQDIPEGFWPQVEQDGDDSTGVDEEW</sequence>
<name>A0A0C3QGQ6_9AGAM</name>
<evidence type="ECO:0000256" key="2">
    <source>
        <dbReference type="SAM" id="MobiDB-lite"/>
    </source>
</evidence>
<dbReference type="GO" id="GO:0005634">
    <property type="term" value="C:nucleus"/>
    <property type="evidence" value="ECO:0007669"/>
    <property type="project" value="TreeGrafter"/>
</dbReference>
<reference evidence="4" key="2">
    <citation type="submission" date="2015-01" db="EMBL/GenBank/DDBJ databases">
        <title>Evolutionary Origins and Diversification of the Mycorrhizal Mutualists.</title>
        <authorList>
            <consortium name="DOE Joint Genome Institute"/>
            <consortium name="Mycorrhizal Genomics Consortium"/>
            <person name="Kohler A."/>
            <person name="Kuo A."/>
            <person name="Nagy L.G."/>
            <person name="Floudas D."/>
            <person name="Copeland A."/>
            <person name="Barry K.W."/>
            <person name="Cichocki N."/>
            <person name="Veneault-Fourrey C."/>
            <person name="LaButti K."/>
            <person name="Lindquist E.A."/>
            <person name="Lipzen A."/>
            <person name="Lundell T."/>
            <person name="Morin E."/>
            <person name="Murat C."/>
            <person name="Riley R."/>
            <person name="Ohm R."/>
            <person name="Sun H."/>
            <person name="Tunlid A."/>
            <person name="Henrissat B."/>
            <person name="Grigoriev I.V."/>
            <person name="Hibbett D.S."/>
            <person name="Martin F."/>
        </authorList>
    </citation>
    <scope>NUCLEOTIDE SEQUENCE [LARGE SCALE GENOMIC DNA]</scope>
    <source>
        <strain evidence="4">MUT 4182</strain>
    </source>
</reference>
<dbReference type="GO" id="GO:0016192">
    <property type="term" value="P:vesicle-mediated transport"/>
    <property type="evidence" value="ECO:0007669"/>
    <property type="project" value="TreeGrafter"/>
</dbReference>
<feature type="region of interest" description="Disordered" evidence="2">
    <location>
        <begin position="392"/>
        <end position="416"/>
    </location>
</feature>
<dbReference type="InterPro" id="IPR018203">
    <property type="entry name" value="GDP_dissociation_inhibitor"/>
</dbReference>